<name>A0A1X0NLX8_9TRYP</name>
<protein>
    <submittedName>
        <fullName evidence="2">Uncharacterized protein</fullName>
    </submittedName>
</protein>
<accession>A0A1X0NLX8</accession>
<evidence type="ECO:0000313" key="2">
    <source>
        <dbReference type="EMBL" id="ORC85772.1"/>
    </source>
</evidence>
<dbReference type="GeneID" id="39988765"/>
<dbReference type="EMBL" id="NBCO01000033">
    <property type="protein sequence ID" value="ORC85772.1"/>
    <property type="molecule type" value="Genomic_DNA"/>
</dbReference>
<dbReference type="AlphaFoldDB" id="A0A1X0NLX8"/>
<comment type="caution">
    <text evidence="2">The sequence shown here is derived from an EMBL/GenBank/DDBJ whole genome shotgun (WGS) entry which is preliminary data.</text>
</comment>
<proteinExistence type="predicted"/>
<feature type="region of interest" description="Disordered" evidence="1">
    <location>
        <begin position="95"/>
        <end position="118"/>
    </location>
</feature>
<keyword evidence="3" id="KW-1185">Reference proteome</keyword>
<dbReference type="Proteomes" id="UP000192257">
    <property type="component" value="Unassembled WGS sequence"/>
</dbReference>
<dbReference type="VEuPathDB" id="TriTrypDB:TM35_000332290"/>
<evidence type="ECO:0000313" key="3">
    <source>
        <dbReference type="Proteomes" id="UP000192257"/>
    </source>
</evidence>
<gene>
    <name evidence="2" type="ORF">TM35_000332290</name>
</gene>
<dbReference type="RefSeq" id="XP_028879838.1">
    <property type="nucleotide sequence ID" value="XM_029028985.1"/>
</dbReference>
<reference evidence="2 3" key="1">
    <citation type="submission" date="2017-03" db="EMBL/GenBank/DDBJ databases">
        <title>An alternative strategy for trypanosome survival in the mammalian bloodstream revealed through genome and transcriptome analysis of the ubiquitous bovine parasite Trypanosoma (Megatrypanum) theileri.</title>
        <authorList>
            <person name="Kelly S."/>
            <person name="Ivens A."/>
            <person name="Mott A."/>
            <person name="O'Neill E."/>
            <person name="Emms D."/>
            <person name="Macleod O."/>
            <person name="Voorheis P."/>
            <person name="Matthews J."/>
            <person name="Matthews K."/>
            <person name="Carrington M."/>
        </authorList>
    </citation>
    <scope>NUCLEOTIDE SEQUENCE [LARGE SCALE GENOMIC DNA]</scope>
    <source>
        <strain evidence="2">Edinburgh</strain>
    </source>
</reference>
<sequence>METLTSRMRLRFRTLWLKLFGSRTTNFQVKATTESFFFPPTPQSFFFKDRLHFWAQSSGNTEKEKHHCDHSIGGDKIKTDLEKRAVSLMHRAWRIRKPRRRSPTLPEKLGGPPFNSEL</sequence>
<evidence type="ECO:0000256" key="1">
    <source>
        <dbReference type="SAM" id="MobiDB-lite"/>
    </source>
</evidence>
<organism evidence="2 3">
    <name type="scientific">Trypanosoma theileri</name>
    <dbReference type="NCBI Taxonomy" id="67003"/>
    <lineage>
        <taxon>Eukaryota</taxon>
        <taxon>Discoba</taxon>
        <taxon>Euglenozoa</taxon>
        <taxon>Kinetoplastea</taxon>
        <taxon>Metakinetoplastina</taxon>
        <taxon>Trypanosomatida</taxon>
        <taxon>Trypanosomatidae</taxon>
        <taxon>Trypanosoma</taxon>
    </lineage>
</organism>